<dbReference type="InterPro" id="IPR020946">
    <property type="entry name" value="Flavin_mOase-like"/>
</dbReference>
<evidence type="ECO:0000313" key="9">
    <source>
        <dbReference type="EMBL" id="CAH2272723.1"/>
    </source>
</evidence>
<proteinExistence type="inferred from homology"/>
<evidence type="ECO:0000256" key="4">
    <source>
        <dbReference type="ARBA" id="ARBA00022827"/>
    </source>
</evidence>
<keyword evidence="3 8" id="KW-0285">Flavoprotein</keyword>
<comment type="cofactor">
    <cofactor evidence="1 8">
        <name>FAD</name>
        <dbReference type="ChEBI" id="CHEBI:57692"/>
    </cofactor>
</comment>
<name>A0AAD1RJH2_PELCU</name>
<dbReference type="Proteomes" id="UP001295444">
    <property type="component" value="Chromosome 03"/>
</dbReference>
<dbReference type="InterPro" id="IPR050346">
    <property type="entry name" value="FMO-like"/>
</dbReference>
<evidence type="ECO:0000256" key="7">
    <source>
        <dbReference type="ARBA" id="ARBA00023033"/>
    </source>
</evidence>
<dbReference type="InterPro" id="IPR000960">
    <property type="entry name" value="Flavin_mOase"/>
</dbReference>
<dbReference type="Gene3D" id="3.50.50.60">
    <property type="entry name" value="FAD/NAD(P)-binding domain"/>
    <property type="match status" value="2"/>
</dbReference>
<evidence type="ECO:0000313" key="10">
    <source>
        <dbReference type="Proteomes" id="UP001295444"/>
    </source>
</evidence>
<keyword evidence="10" id="KW-1185">Reference proteome</keyword>
<keyword evidence="5" id="KW-0521">NADP</keyword>
<dbReference type="EC" id="1.-.-.-" evidence="8"/>
<evidence type="ECO:0000256" key="6">
    <source>
        <dbReference type="ARBA" id="ARBA00023002"/>
    </source>
</evidence>
<reference evidence="9" key="1">
    <citation type="submission" date="2022-03" db="EMBL/GenBank/DDBJ databases">
        <authorList>
            <person name="Alioto T."/>
            <person name="Alioto T."/>
            <person name="Gomez Garrido J."/>
        </authorList>
    </citation>
    <scope>NUCLEOTIDE SEQUENCE</scope>
</reference>
<evidence type="ECO:0000256" key="1">
    <source>
        <dbReference type="ARBA" id="ARBA00001974"/>
    </source>
</evidence>
<organism evidence="9 10">
    <name type="scientific">Pelobates cultripes</name>
    <name type="common">Western spadefoot toad</name>
    <dbReference type="NCBI Taxonomy" id="61616"/>
    <lineage>
        <taxon>Eukaryota</taxon>
        <taxon>Metazoa</taxon>
        <taxon>Chordata</taxon>
        <taxon>Craniata</taxon>
        <taxon>Vertebrata</taxon>
        <taxon>Euteleostomi</taxon>
        <taxon>Amphibia</taxon>
        <taxon>Batrachia</taxon>
        <taxon>Anura</taxon>
        <taxon>Pelobatoidea</taxon>
        <taxon>Pelobatidae</taxon>
        <taxon>Pelobates</taxon>
    </lineage>
</organism>
<evidence type="ECO:0000256" key="5">
    <source>
        <dbReference type="ARBA" id="ARBA00022857"/>
    </source>
</evidence>
<dbReference type="AlphaFoldDB" id="A0AAD1RJH2"/>
<dbReference type="FunFam" id="3.50.50.60:FF:000138">
    <property type="entry name" value="Flavin-containing monooxygenase"/>
    <property type="match status" value="1"/>
</dbReference>
<keyword evidence="4 8" id="KW-0274">FAD</keyword>
<comment type="similarity">
    <text evidence="2 8">Belongs to the FMO family.</text>
</comment>
<dbReference type="Pfam" id="PF00743">
    <property type="entry name" value="FMO-like"/>
    <property type="match status" value="1"/>
</dbReference>
<accession>A0AAD1RJH2</accession>
<dbReference type="GO" id="GO:0004499">
    <property type="term" value="F:N,N-dimethylaniline monooxygenase activity"/>
    <property type="evidence" value="ECO:0007669"/>
    <property type="project" value="InterPro"/>
</dbReference>
<gene>
    <name evidence="9" type="ORF">PECUL_23A049039</name>
</gene>
<protein>
    <recommendedName>
        <fullName evidence="8">Flavin-containing monooxygenase</fullName>
        <ecNumber evidence="8">1.-.-.-</ecNumber>
    </recommendedName>
</protein>
<dbReference type="InterPro" id="IPR036188">
    <property type="entry name" value="FAD/NAD-bd_sf"/>
</dbReference>
<keyword evidence="6 8" id="KW-0560">Oxidoreductase</keyword>
<dbReference type="PANTHER" id="PTHR23023">
    <property type="entry name" value="DIMETHYLANILINE MONOOXYGENASE"/>
    <property type="match status" value="1"/>
</dbReference>
<dbReference type="EMBL" id="OW240914">
    <property type="protein sequence ID" value="CAH2272723.1"/>
    <property type="molecule type" value="Genomic_DNA"/>
</dbReference>
<sequence length="556" mass="62400">MAFVNAVCCPASYSSNHSQASQDTYEGSSYECESDCHALDQTLTNGQSNTMEKMTYNRLRVAVIGAGAAGLCAARHLLSNPHTFQPPVVFETSGQVGGTWVYTEVSETETHQHSSMYRNLRTNLPKEIMEFPDFSFDPSLPSFIHHSEVLRYLEEYTDNFNIRPHIRFNCSVTEVSPVLKDGEHGQVPWEVSSHTQGSPHPVTERFDAVMVCAGHYSLPYIPDIPGIDTFQGKLLHSHFYRYPEMFASHSVVLLGCGPSGVDIALELAPYAQNVTLCHRGAALQWTPPKGVTLAPPVVGATPHNLICEDGTQLEADTLIFCTGYKYYYPFLEPQNKPRNLKEAEENGETAVTKGPVPNAVVERIGLLVETRKVLSGSAELLQSKDEKEFCDKNTNWLMNDEVVVPDEGQGHLPLLYKHLIHALYPTMCFIGACKIVIPFPLFHCQVLFFLAVLEGKCPLPSPNQMLLESHEELKNHLSLGLPLKYLHRLEIGQWEYNNWLAETAGFEPLPPVKKKMYETCRRFRSINPTLYRGFKFEVLSKEECRVISAECKGMQV</sequence>
<evidence type="ECO:0000256" key="8">
    <source>
        <dbReference type="RuleBase" id="RU361177"/>
    </source>
</evidence>
<evidence type="ECO:0000256" key="3">
    <source>
        <dbReference type="ARBA" id="ARBA00022630"/>
    </source>
</evidence>
<keyword evidence="7 8" id="KW-0503">Monooxygenase</keyword>
<dbReference type="SUPFAM" id="SSF51905">
    <property type="entry name" value="FAD/NAD(P)-binding domain"/>
    <property type="match status" value="2"/>
</dbReference>
<dbReference type="PRINTS" id="PR00370">
    <property type="entry name" value="FMOXYGENASE"/>
</dbReference>
<evidence type="ECO:0000256" key="2">
    <source>
        <dbReference type="ARBA" id="ARBA00009183"/>
    </source>
</evidence>
<dbReference type="GO" id="GO:0050661">
    <property type="term" value="F:NADP binding"/>
    <property type="evidence" value="ECO:0007669"/>
    <property type="project" value="InterPro"/>
</dbReference>
<dbReference type="GO" id="GO:0050660">
    <property type="term" value="F:flavin adenine dinucleotide binding"/>
    <property type="evidence" value="ECO:0007669"/>
    <property type="project" value="InterPro"/>
</dbReference>